<reference evidence="12" key="1">
    <citation type="journal article" date="2019" name="Int. J. Syst. Evol. Microbiol.">
        <title>The Global Catalogue of Microorganisms (GCM) 10K type strain sequencing project: providing services to taxonomists for standard genome sequencing and annotation.</title>
        <authorList>
            <consortium name="The Broad Institute Genomics Platform"/>
            <consortium name="The Broad Institute Genome Sequencing Center for Infectious Disease"/>
            <person name="Wu L."/>
            <person name="Ma J."/>
        </authorList>
    </citation>
    <scope>NUCLEOTIDE SEQUENCE [LARGE SCALE GENOMIC DNA]</scope>
    <source>
        <strain evidence="12">JCM 16949</strain>
    </source>
</reference>
<keyword evidence="4 10" id="KW-1133">Transmembrane helix</keyword>
<evidence type="ECO:0000256" key="1">
    <source>
        <dbReference type="ARBA" id="ARBA00004651"/>
    </source>
</evidence>
<protein>
    <recommendedName>
        <fullName evidence="10">Fluoride-specific ion channel FluC</fullName>
    </recommendedName>
</protein>
<dbReference type="HAMAP" id="MF_00454">
    <property type="entry name" value="FluC"/>
    <property type="match status" value="1"/>
</dbReference>
<evidence type="ECO:0000256" key="9">
    <source>
        <dbReference type="ARBA" id="ARBA00049940"/>
    </source>
</evidence>
<keyword evidence="3 10" id="KW-0812">Transmembrane</keyword>
<name>A0ABP7F2H6_9MICO</name>
<evidence type="ECO:0000256" key="8">
    <source>
        <dbReference type="ARBA" id="ARBA00035585"/>
    </source>
</evidence>
<gene>
    <name evidence="10" type="primary">fluC</name>
    <name evidence="10" type="synonym">crcB</name>
    <name evidence="11" type="ORF">GCM10022239_01330</name>
</gene>
<evidence type="ECO:0000256" key="6">
    <source>
        <dbReference type="ARBA" id="ARBA00023303"/>
    </source>
</evidence>
<dbReference type="PANTHER" id="PTHR28259">
    <property type="entry name" value="FLUORIDE EXPORT PROTEIN 1-RELATED"/>
    <property type="match status" value="1"/>
</dbReference>
<evidence type="ECO:0000256" key="3">
    <source>
        <dbReference type="ARBA" id="ARBA00022692"/>
    </source>
</evidence>
<feature type="binding site" evidence="10">
    <location>
        <position position="75"/>
    </location>
    <ligand>
        <name>Na(+)</name>
        <dbReference type="ChEBI" id="CHEBI:29101"/>
        <note>structural</note>
    </ligand>
</feature>
<feature type="transmembrane region" description="Helical" evidence="10">
    <location>
        <begin position="64"/>
        <end position="86"/>
    </location>
</feature>
<keyword evidence="2 10" id="KW-1003">Cell membrane</keyword>
<comment type="subcellular location">
    <subcellularLocation>
        <location evidence="1 10">Cell membrane</location>
        <topology evidence="1 10">Multi-pass membrane protein</topology>
    </subcellularLocation>
</comment>
<keyword evidence="12" id="KW-1185">Reference proteome</keyword>
<evidence type="ECO:0000256" key="2">
    <source>
        <dbReference type="ARBA" id="ARBA00022475"/>
    </source>
</evidence>
<organism evidence="11 12">
    <name type="scientific">Leifsonella bigeumensis</name>
    <dbReference type="NCBI Taxonomy" id="433643"/>
    <lineage>
        <taxon>Bacteria</taxon>
        <taxon>Bacillati</taxon>
        <taxon>Actinomycetota</taxon>
        <taxon>Actinomycetes</taxon>
        <taxon>Micrococcales</taxon>
        <taxon>Microbacteriaceae</taxon>
        <taxon>Leifsonella</taxon>
    </lineage>
</organism>
<dbReference type="RefSeq" id="WP_344752701.1">
    <property type="nucleotide sequence ID" value="NZ_BAABAE010000001.1"/>
</dbReference>
<dbReference type="EMBL" id="BAABAE010000001">
    <property type="protein sequence ID" value="GAA3728273.1"/>
    <property type="molecule type" value="Genomic_DNA"/>
</dbReference>
<evidence type="ECO:0000256" key="4">
    <source>
        <dbReference type="ARBA" id="ARBA00022989"/>
    </source>
</evidence>
<keyword evidence="10" id="KW-0479">Metal-binding</keyword>
<keyword evidence="5 10" id="KW-0472">Membrane</keyword>
<dbReference type="PANTHER" id="PTHR28259:SF1">
    <property type="entry name" value="FLUORIDE EXPORT PROTEIN 1-RELATED"/>
    <property type="match status" value="1"/>
</dbReference>
<keyword evidence="10" id="KW-0406">Ion transport</keyword>
<evidence type="ECO:0000313" key="12">
    <source>
        <dbReference type="Proteomes" id="UP001501004"/>
    </source>
</evidence>
<comment type="catalytic activity">
    <reaction evidence="8">
        <text>fluoride(in) = fluoride(out)</text>
        <dbReference type="Rhea" id="RHEA:76159"/>
        <dbReference type="ChEBI" id="CHEBI:17051"/>
    </reaction>
    <physiologicalReaction direction="left-to-right" evidence="8">
        <dbReference type="Rhea" id="RHEA:76160"/>
    </physiologicalReaction>
</comment>
<proteinExistence type="inferred from homology"/>
<feature type="transmembrane region" description="Helical" evidence="10">
    <location>
        <begin position="92"/>
        <end position="115"/>
    </location>
</feature>
<dbReference type="InterPro" id="IPR003691">
    <property type="entry name" value="FluC"/>
</dbReference>
<evidence type="ECO:0000256" key="5">
    <source>
        <dbReference type="ARBA" id="ARBA00023136"/>
    </source>
</evidence>
<comment type="caution">
    <text evidence="11">The sequence shown here is derived from an EMBL/GenBank/DDBJ whole genome shotgun (WGS) entry which is preliminary data.</text>
</comment>
<evidence type="ECO:0000256" key="10">
    <source>
        <dbReference type="HAMAP-Rule" id="MF_00454"/>
    </source>
</evidence>
<keyword evidence="10" id="KW-0813">Transport</keyword>
<evidence type="ECO:0000313" key="11">
    <source>
        <dbReference type="EMBL" id="GAA3728273.1"/>
    </source>
</evidence>
<dbReference type="Pfam" id="PF02537">
    <property type="entry name" value="CRCB"/>
    <property type="match status" value="1"/>
</dbReference>
<comment type="activity regulation">
    <text evidence="10">Na(+) is not transported, but it plays an essential structural role and its presence is essential for fluoride channel function.</text>
</comment>
<feature type="binding site" evidence="10">
    <location>
        <position position="72"/>
    </location>
    <ligand>
        <name>Na(+)</name>
        <dbReference type="ChEBI" id="CHEBI:29101"/>
        <note>structural</note>
    </ligand>
</feature>
<dbReference type="Proteomes" id="UP001501004">
    <property type="component" value="Unassembled WGS sequence"/>
</dbReference>
<keyword evidence="6 10" id="KW-0407">Ion channel</keyword>
<sequence length="139" mass="14308">MRELLAVLVGGFVGTGLRLLVDLALPNAADGLPLGTLLVNVVGAFVLGLLVAQVWPHAAAWLRAGLGAGLLGSFTTFSAIAVSLVAQAHAGAWWLAAGYLVLSLVLGFGAAALGLRLGRPRRAFRERGSGVSPIDWVDE</sequence>
<keyword evidence="10" id="KW-0915">Sodium</keyword>
<feature type="transmembrane region" description="Helical" evidence="10">
    <location>
        <begin position="34"/>
        <end position="52"/>
    </location>
</feature>
<accession>A0ABP7F2H6</accession>
<evidence type="ECO:0000256" key="7">
    <source>
        <dbReference type="ARBA" id="ARBA00035120"/>
    </source>
</evidence>
<comment type="function">
    <text evidence="9 10">Fluoride-specific ion channel. Important for reducing fluoride concentration in the cell, thus reducing its toxicity.</text>
</comment>
<comment type="similarity">
    <text evidence="7 10">Belongs to the fluoride channel Fluc/FEX (TC 1.A.43) family.</text>
</comment>